<keyword evidence="6" id="KW-1185">Reference proteome</keyword>
<evidence type="ECO:0000313" key="6">
    <source>
        <dbReference type="Proteomes" id="UP000315252"/>
    </source>
</evidence>
<dbReference type="Proteomes" id="UP000315252">
    <property type="component" value="Unassembled WGS sequence"/>
</dbReference>
<gene>
    <name evidence="5" type="ORF">FKG95_02615</name>
</gene>
<dbReference type="InterPro" id="IPR051685">
    <property type="entry name" value="Ycf3/AcsC/BcsC/TPR_MFPF"/>
</dbReference>
<reference evidence="5 6" key="1">
    <citation type="submission" date="2019-06" db="EMBL/GenBank/DDBJ databases">
        <title>Whole genome sequence for Rhodospirillaceae sp. R148.</title>
        <authorList>
            <person name="Wang G."/>
        </authorList>
    </citation>
    <scope>NUCLEOTIDE SEQUENCE [LARGE SCALE GENOMIC DNA]</scope>
    <source>
        <strain evidence="5 6">R148</strain>
    </source>
</reference>
<dbReference type="Pfam" id="PF14559">
    <property type="entry name" value="TPR_19"/>
    <property type="match status" value="1"/>
</dbReference>
<evidence type="ECO:0000313" key="5">
    <source>
        <dbReference type="EMBL" id="TQV83501.1"/>
    </source>
</evidence>
<feature type="repeat" description="TPR" evidence="3">
    <location>
        <begin position="211"/>
        <end position="244"/>
    </location>
</feature>
<feature type="domain" description="Tetratricopeptide repeat protein 21A/21B fifth ARM repeats" evidence="4">
    <location>
        <begin position="111"/>
        <end position="203"/>
    </location>
</feature>
<dbReference type="EMBL" id="VHSH01000001">
    <property type="protein sequence ID" value="TQV83501.1"/>
    <property type="molecule type" value="Genomic_DNA"/>
</dbReference>
<dbReference type="InterPro" id="IPR019734">
    <property type="entry name" value="TPR_rpt"/>
</dbReference>
<dbReference type="AlphaFoldDB" id="A0A545U203"/>
<dbReference type="Gene3D" id="1.25.40.10">
    <property type="entry name" value="Tetratricopeptide repeat domain"/>
    <property type="match status" value="2"/>
</dbReference>
<dbReference type="InterPro" id="IPR056835">
    <property type="entry name" value="ARM_TT21_5th"/>
</dbReference>
<proteinExistence type="predicted"/>
<feature type="repeat" description="TPR" evidence="3">
    <location>
        <begin position="177"/>
        <end position="210"/>
    </location>
</feature>
<comment type="caution">
    <text evidence="5">The sequence shown here is derived from an EMBL/GenBank/DDBJ whole genome shotgun (WGS) entry which is preliminary data.</text>
</comment>
<dbReference type="InterPro" id="IPR011717">
    <property type="entry name" value="TPR-4"/>
</dbReference>
<feature type="repeat" description="TPR" evidence="3">
    <location>
        <begin position="109"/>
        <end position="142"/>
    </location>
</feature>
<feature type="repeat" description="TPR" evidence="3">
    <location>
        <begin position="245"/>
        <end position="278"/>
    </location>
</feature>
<dbReference type="InterPro" id="IPR011990">
    <property type="entry name" value="TPR-like_helical_dom_sf"/>
</dbReference>
<dbReference type="SMART" id="SM00028">
    <property type="entry name" value="TPR"/>
    <property type="match status" value="10"/>
</dbReference>
<dbReference type="Pfam" id="PF25064">
    <property type="entry name" value="ARM_TT21_5th"/>
    <property type="match status" value="1"/>
</dbReference>
<accession>A0A545U203</accession>
<organism evidence="5 6">
    <name type="scientific">Denitrobaculum tricleocarpae</name>
    <dbReference type="NCBI Taxonomy" id="2591009"/>
    <lineage>
        <taxon>Bacteria</taxon>
        <taxon>Pseudomonadati</taxon>
        <taxon>Pseudomonadota</taxon>
        <taxon>Alphaproteobacteria</taxon>
        <taxon>Rhodospirillales</taxon>
        <taxon>Rhodospirillaceae</taxon>
        <taxon>Denitrobaculum</taxon>
    </lineage>
</organism>
<evidence type="ECO:0000256" key="3">
    <source>
        <dbReference type="PROSITE-ProRule" id="PRU00339"/>
    </source>
</evidence>
<dbReference type="InterPro" id="IPR012668">
    <property type="entry name" value="CHP02466"/>
</dbReference>
<sequence length="609" mass="66499">MAESNHRQDQLNSAMSSHRSGNLKVALEGYKRYLEAAPNHLEICSLAAEAAFGLKDFEQAAELLGRIAKAQPTNPQAHFNLGVSLKESGQLKMAEKAFHRALGLKPSYSAAQFQLALLLTAQGDRGSAVEAFRQVIDSDPENVEALSNCAVLLKEMGRLNESLSFHRLAVGKRPDHPGLNYNYGLALELTEQFERAAAAFQKAIDNDPKFVLALSSLGRVMGHLGRHKDSVECYRKGLGLSPSSGNLKSQLGVALHAAGSFEDAIDAHRDAIALDPASVDYLCAYGYTLTAAQHHEDAIKIFDRALHLKPDHHEAYSRKALALEALGRGKEIITDLRSAVAKHPDIVNLRLSLARTQLHTGDAAGALETCDDCLAKQPASTAALAFRSQALRELGRVEEANALTDLDALILPVKTSHPAGFQTMEAFNAALISHILKHPTLLKDPPGHATKGGLHTGELLIEPKGPFDDFEKTINAAVVRYKQQLRHSADHPFVAHQPKRWTLNVWSVVLEAGGHQVPHIHRGAWLSGVYYAKVPEVVRRSGNSRAGWIEFGQPPEKLNPTAPPELREICPEEGLMVLFPAYFYHRTVPFDADGTRISIAFDIVPFGES</sequence>
<protein>
    <submittedName>
        <fullName evidence="5">Tetratricopeptide repeat protein</fullName>
    </submittedName>
</protein>
<dbReference type="Pfam" id="PF13759">
    <property type="entry name" value="2OG-FeII_Oxy_5"/>
    <property type="match status" value="1"/>
</dbReference>
<dbReference type="OrthoDB" id="9783136at2"/>
<keyword evidence="1" id="KW-0677">Repeat</keyword>
<dbReference type="Gene3D" id="2.60.120.620">
    <property type="entry name" value="q2cbj1_9rhob like domain"/>
    <property type="match status" value="1"/>
</dbReference>
<evidence type="ECO:0000256" key="1">
    <source>
        <dbReference type="ARBA" id="ARBA00022737"/>
    </source>
</evidence>
<dbReference type="PROSITE" id="PS50005">
    <property type="entry name" value="TPR"/>
    <property type="match status" value="6"/>
</dbReference>
<feature type="repeat" description="TPR" evidence="3">
    <location>
        <begin position="75"/>
        <end position="108"/>
    </location>
</feature>
<dbReference type="RefSeq" id="WP_142894738.1">
    <property type="nucleotide sequence ID" value="NZ_ML660052.1"/>
</dbReference>
<dbReference type="PANTHER" id="PTHR44943:SF8">
    <property type="entry name" value="TPR REPEAT-CONTAINING PROTEIN MJ0263"/>
    <property type="match status" value="1"/>
</dbReference>
<name>A0A545U203_9PROT</name>
<feature type="repeat" description="TPR" evidence="3">
    <location>
        <begin position="279"/>
        <end position="312"/>
    </location>
</feature>
<dbReference type="Pfam" id="PF13432">
    <property type="entry name" value="TPR_16"/>
    <property type="match status" value="2"/>
</dbReference>
<dbReference type="SUPFAM" id="SSF48452">
    <property type="entry name" value="TPR-like"/>
    <property type="match status" value="2"/>
</dbReference>
<dbReference type="PANTHER" id="PTHR44943">
    <property type="entry name" value="CELLULOSE SYNTHASE OPERON PROTEIN C"/>
    <property type="match status" value="1"/>
</dbReference>
<dbReference type="GO" id="GO:0042802">
    <property type="term" value="F:identical protein binding"/>
    <property type="evidence" value="ECO:0007669"/>
    <property type="project" value="InterPro"/>
</dbReference>
<evidence type="ECO:0000256" key="2">
    <source>
        <dbReference type="ARBA" id="ARBA00022803"/>
    </source>
</evidence>
<dbReference type="Pfam" id="PF07721">
    <property type="entry name" value="TPR_4"/>
    <property type="match status" value="1"/>
</dbReference>
<keyword evidence="2 3" id="KW-0802">TPR repeat</keyword>
<evidence type="ECO:0000259" key="4">
    <source>
        <dbReference type="Pfam" id="PF25064"/>
    </source>
</evidence>